<dbReference type="InterPro" id="IPR002156">
    <property type="entry name" value="RNaseH_domain"/>
</dbReference>
<comment type="caution">
    <text evidence="5">The sequence shown here is derived from an EMBL/GenBank/DDBJ whole genome shotgun (WGS) entry which is preliminary data.</text>
</comment>
<dbReference type="PROSITE" id="PS51450">
    <property type="entry name" value="LRR"/>
    <property type="match status" value="2"/>
</dbReference>
<keyword evidence="3" id="KW-1133">Transmembrane helix</keyword>
<gene>
    <name evidence="5" type="ORF">GIB67_039135</name>
</gene>
<sequence length="181" mass="20344">MAFLQFGFDQVRAADPEEAEALAALRGLEAARDLGLQRILLLSDCQKIVRAFRERPKDLLWGVFTIASDLRAVFIALFLVFMSAREVPNEIYRNLDTVGEGENWWEAVELQKLILAHNDIEVLKEDVKNLSLLTVLNMSHNKLSNLPDAIGELHMLKSLDVSFNLIVSIPEEIGSLTSLVK</sequence>
<evidence type="ECO:0000313" key="6">
    <source>
        <dbReference type="Proteomes" id="UP000541444"/>
    </source>
</evidence>
<dbReference type="SMART" id="SM00369">
    <property type="entry name" value="LRR_TYP"/>
    <property type="match status" value="2"/>
</dbReference>
<proteinExistence type="predicted"/>
<feature type="transmembrane region" description="Helical" evidence="3">
    <location>
        <begin position="59"/>
        <end position="84"/>
    </location>
</feature>
<protein>
    <recommendedName>
        <fullName evidence="4">RNase H type-1 domain-containing protein</fullName>
    </recommendedName>
</protein>
<dbReference type="SUPFAM" id="SSF52058">
    <property type="entry name" value="L domain-like"/>
    <property type="match status" value="1"/>
</dbReference>
<evidence type="ECO:0000256" key="1">
    <source>
        <dbReference type="ARBA" id="ARBA00022614"/>
    </source>
</evidence>
<dbReference type="PANTHER" id="PTHR48051">
    <property type="match status" value="1"/>
</dbReference>
<keyword evidence="3" id="KW-0812">Transmembrane</keyword>
<keyword evidence="6" id="KW-1185">Reference proteome</keyword>
<dbReference type="InterPro" id="IPR003591">
    <property type="entry name" value="Leu-rich_rpt_typical-subtyp"/>
</dbReference>
<evidence type="ECO:0000256" key="2">
    <source>
        <dbReference type="ARBA" id="ARBA00022737"/>
    </source>
</evidence>
<dbReference type="AlphaFoldDB" id="A0A7J7MLW0"/>
<keyword evidence="3" id="KW-0472">Membrane</keyword>
<dbReference type="EMBL" id="JACGCM010001398">
    <property type="protein sequence ID" value="KAF6155804.1"/>
    <property type="molecule type" value="Genomic_DNA"/>
</dbReference>
<evidence type="ECO:0000259" key="4">
    <source>
        <dbReference type="Pfam" id="PF13456"/>
    </source>
</evidence>
<dbReference type="Pfam" id="PF13855">
    <property type="entry name" value="LRR_8"/>
    <property type="match status" value="1"/>
</dbReference>
<dbReference type="InterPro" id="IPR050216">
    <property type="entry name" value="LRR_domain-containing"/>
</dbReference>
<evidence type="ECO:0000256" key="3">
    <source>
        <dbReference type="SAM" id="Phobius"/>
    </source>
</evidence>
<dbReference type="Gene3D" id="3.80.10.10">
    <property type="entry name" value="Ribonuclease Inhibitor"/>
    <property type="match status" value="1"/>
</dbReference>
<keyword evidence="2" id="KW-0677">Repeat</keyword>
<dbReference type="Proteomes" id="UP000541444">
    <property type="component" value="Unassembled WGS sequence"/>
</dbReference>
<dbReference type="OrthoDB" id="660555at2759"/>
<feature type="domain" description="RNase H type-1" evidence="4">
    <location>
        <begin position="13"/>
        <end position="56"/>
    </location>
</feature>
<evidence type="ECO:0000313" key="5">
    <source>
        <dbReference type="EMBL" id="KAF6155804.1"/>
    </source>
</evidence>
<name>A0A7J7MLW0_9MAGN</name>
<dbReference type="GO" id="GO:0003676">
    <property type="term" value="F:nucleic acid binding"/>
    <property type="evidence" value="ECO:0007669"/>
    <property type="project" value="InterPro"/>
</dbReference>
<accession>A0A7J7MLW0</accession>
<dbReference type="GO" id="GO:0004523">
    <property type="term" value="F:RNA-DNA hybrid ribonuclease activity"/>
    <property type="evidence" value="ECO:0007669"/>
    <property type="project" value="InterPro"/>
</dbReference>
<dbReference type="PANTHER" id="PTHR48051:SF1">
    <property type="entry name" value="RAS SUPPRESSOR PROTEIN 1"/>
    <property type="match status" value="1"/>
</dbReference>
<organism evidence="5 6">
    <name type="scientific">Kingdonia uniflora</name>
    <dbReference type="NCBI Taxonomy" id="39325"/>
    <lineage>
        <taxon>Eukaryota</taxon>
        <taxon>Viridiplantae</taxon>
        <taxon>Streptophyta</taxon>
        <taxon>Embryophyta</taxon>
        <taxon>Tracheophyta</taxon>
        <taxon>Spermatophyta</taxon>
        <taxon>Magnoliopsida</taxon>
        <taxon>Ranunculales</taxon>
        <taxon>Circaeasteraceae</taxon>
        <taxon>Kingdonia</taxon>
    </lineage>
</organism>
<dbReference type="GO" id="GO:0005737">
    <property type="term" value="C:cytoplasm"/>
    <property type="evidence" value="ECO:0007669"/>
    <property type="project" value="TreeGrafter"/>
</dbReference>
<reference evidence="5 6" key="1">
    <citation type="journal article" date="2020" name="IScience">
        <title>Genome Sequencing of the Endangered Kingdonia uniflora (Circaeasteraceae, Ranunculales) Reveals Potential Mechanisms of Evolutionary Specialization.</title>
        <authorList>
            <person name="Sun Y."/>
            <person name="Deng T."/>
            <person name="Zhang A."/>
            <person name="Moore M.J."/>
            <person name="Landis J.B."/>
            <person name="Lin N."/>
            <person name="Zhang H."/>
            <person name="Zhang X."/>
            <person name="Huang J."/>
            <person name="Zhang X."/>
            <person name="Sun H."/>
            <person name="Wang H."/>
        </authorList>
    </citation>
    <scope>NUCLEOTIDE SEQUENCE [LARGE SCALE GENOMIC DNA]</scope>
    <source>
        <strain evidence="5">TB1705</strain>
        <tissue evidence="5">Leaf</tissue>
    </source>
</reference>
<dbReference type="Pfam" id="PF13456">
    <property type="entry name" value="RVT_3"/>
    <property type="match status" value="1"/>
</dbReference>
<keyword evidence="1" id="KW-0433">Leucine-rich repeat</keyword>
<dbReference type="InterPro" id="IPR001611">
    <property type="entry name" value="Leu-rich_rpt"/>
</dbReference>
<dbReference type="InterPro" id="IPR032675">
    <property type="entry name" value="LRR_dom_sf"/>
</dbReference>